<keyword evidence="3" id="KW-0312">Gluconeogenesis</keyword>
<comment type="similarity">
    <text evidence="1 3">Belongs to the triosephosphate isomerase family.</text>
</comment>
<dbReference type="GO" id="GO:0006094">
    <property type="term" value="P:gluconeogenesis"/>
    <property type="evidence" value="ECO:0007669"/>
    <property type="project" value="UniProtKB-KW"/>
</dbReference>
<dbReference type="PANTHER" id="PTHR21139:SF42">
    <property type="entry name" value="TRIOSEPHOSPHATE ISOMERASE"/>
    <property type="match status" value="1"/>
</dbReference>
<dbReference type="PANTHER" id="PTHR21139">
    <property type="entry name" value="TRIOSEPHOSPHATE ISOMERASE"/>
    <property type="match status" value="1"/>
</dbReference>
<dbReference type="Pfam" id="PF00121">
    <property type="entry name" value="TIM"/>
    <property type="match status" value="1"/>
</dbReference>
<name>A0A923REN6_9FIRM</name>
<evidence type="ECO:0000256" key="1">
    <source>
        <dbReference type="ARBA" id="ARBA00007422"/>
    </source>
</evidence>
<gene>
    <name evidence="4" type="ORF">H8S23_12835</name>
</gene>
<comment type="pathway">
    <text evidence="3">Carbohydrate biosynthesis; gluconeogenesis.</text>
</comment>
<evidence type="ECO:0000313" key="5">
    <source>
        <dbReference type="Proteomes" id="UP000659630"/>
    </source>
</evidence>
<dbReference type="SUPFAM" id="SSF51351">
    <property type="entry name" value="Triosephosphate isomerase (TIM)"/>
    <property type="match status" value="1"/>
</dbReference>
<dbReference type="InterPro" id="IPR035990">
    <property type="entry name" value="TIM_sf"/>
</dbReference>
<dbReference type="Gene3D" id="3.20.20.70">
    <property type="entry name" value="Aldolase class I"/>
    <property type="match status" value="1"/>
</dbReference>
<dbReference type="InterPro" id="IPR000652">
    <property type="entry name" value="Triosephosphate_isomerase"/>
</dbReference>
<dbReference type="PROSITE" id="PS51440">
    <property type="entry name" value="TIM_2"/>
    <property type="match status" value="1"/>
</dbReference>
<keyword evidence="5" id="KW-1185">Reference proteome</keyword>
<dbReference type="EC" id="5.3.1.1" evidence="3"/>
<dbReference type="AlphaFoldDB" id="A0A923REN6"/>
<dbReference type="Proteomes" id="UP000659630">
    <property type="component" value="Unassembled WGS sequence"/>
</dbReference>
<comment type="subcellular location">
    <subcellularLocation>
        <location evidence="3">Cytoplasm</location>
    </subcellularLocation>
</comment>
<evidence type="ECO:0000313" key="4">
    <source>
        <dbReference type="EMBL" id="MBC5582391.1"/>
    </source>
</evidence>
<keyword evidence="3" id="KW-0963">Cytoplasm</keyword>
<dbReference type="EMBL" id="JACONZ010000005">
    <property type="protein sequence ID" value="MBC5582391.1"/>
    <property type="molecule type" value="Genomic_DNA"/>
</dbReference>
<evidence type="ECO:0000256" key="2">
    <source>
        <dbReference type="ARBA" id="ARBA00023235"/>
    </source>
</evidence>
<dbReference type="GO" id="GO:0006096">
    <property type="term" value="P:glycolytic process"/>
    <property type="evidence" value="ECO:0007669"/>
    <property type="project" value="UniProtKB-KW"/>
</dbReference>
<comment type="subunit">
    <text evidence="3">Homodimer.</text>
</comment>
<dbReference type="InterPro" id="IPR013785">
    <property type="entry name" value="Aldolase_TIM"/>
</dbReference>
<accession>A0A923REN6</accession>
<evidence type="ECO:0000256" key="3">
    <source>
        <dbReference type="RuleBase" id="RU363013"/>
    </source>
</evidence>
<reference evidence="4" key="1">
    <citation type="submission" date="2020-08" db="EMBL/GenBank/DDBJ databases">
        <title>Genome public.</title>
        <authorList>
            <person name="Liu C."/>
            <person name="Sun Q."/>
        </authorList>
    </citation>
    <scope>NUCLEOTIDE SEQUENCE</scope>
    <source>
        <strain evidence="4">BX8</strain>
    </source>
</reference>
<dbReference type="CDD" id="cd00311">
    <property type="entry name" value="TIM"/>
    <property type="match status" value="1"/>
</dbReference>
<comment type="catalytic activity">
    <reaction evidence="3">
        <text>D-glyceraldehyde 3-phosphate = dihydroxyacetone phosphate</text>
        <dbReference type="Rhea" id="RHEA:18585"/>
        <dbReference type="ChEBI" id="CHEBI:57642"/>
        <dbReference type="ChEBI" id="CHEBI:59776"/>
        <dbReference type="EC" id="5.3.1.1"/>
    </reaction>
</comment>
<dbReference type="RefSeq" id="WP_186888754.1">
    <property type="nucleotide sequence ID" value="NZ_JACONZ010000005.1"/>
</dbReference>
<protein>
    <recommendedName>
        <fullName evidence="3">Triosephosphate isomerase</fullName>
        <ecNumber evidence="3">5.3.1.1</ecNumber>
    </recommendedName>
</protein>
<comment type="pathway">
    <text evidence="3">Carbohydrate degradation; glycolysis; D-glyceraldehyde 3-phosphate from glycerone phosphate: step 1/1.</text>
</comment>
<organism evidence="4 5">
    <name type="scientific">Anaerofilum hominis</name>
    <dbReference type="NCBI Taxonomy" id="2763016"/>
    <lineage>
        <taxon>Bacteria</taxon>
        <taxon>Bacillati</taxon>
        <taxon>Bacillota</taxon>
        <taxon>Clostridia</taxon>
        <taxon>Eubacteriales</taxon>
        <taxon>Oscillospiraceae</taxon>
        <taxon>Anaerofilum</taxon>
    </lineage>
</organism>
<comment type="caution">
    <text evidence="4">The sequence shown here is derived from an EMBL/GenBank/DDBJ whole genome shotgun (WGS) entry which is preliminary data.</text>
</comment>
<keyword evidence="2 3" id="KW-0413">Isomerase</keyword>
<proteinExistence type="inferred from homology"/>
<dbReference type="GO" id="GO:0005829">
    <property type="term" value="C:cytosol"/>
    <property type="evidence" value="ECO:0007669"/>
    <property type="project" value="TreeGrafter"/>
</dbReference>
<dbReference type="GO" id="GO:0004807">
    <property type="term" value="F:triose-phosphate isomerase activity"/>
    <property type="evidence" value="ECO:0007669"/>
    <property type="project" value="UniProtKB-EC"/>
</dbReference>
<keyword evidence="3" id="KW-0324">Glycolysis</keyword>
<sequence length="278" mass="29605">MSYIFLNLKRFDITPDRGGVNRIAPPAGWAEAIVRRTLAVNDWAEDDFVSFFPEAHLLAAAAAKRETGSRMAVGCQGCAGADTAVGGNFGAFTAQLTANSAAGLGCEWALLGHCEERAAKAGILAAGGGDAAAVDMLLNAEVLRAQEAGLRVLFCIGEKQEELDRWQEVLRAQLTRGLQGADLSRVVIAYEPIWAIGPGKTPPGRERIQETARFVRSVAPLPVVYGGGLKLDNAGMLATIPEIAGGLIALTRFSGEIGFYPDEYVEIARAYLEEKNGR</sequence>
<dbReference type="GO" id="GO:0019563">
    <property type="term" value="P:glycerol catabolic process"/>
    <property type="evidence" value="ECO:0007669"/>
    <property type="project" value="TreeGrafter"/>
</dbReference>
<dbReference type="GO" id="GO:0046166">
    <property type="term" value="P:glyceraldehyde-3-phosphate biosynthetic process"/>
    <property type="evidence" value="ECO:0007669"/>
    <property type="project" value="TreeGrafter"/>
</dbReference>